<evidence type="ECO:0000259" key="9">
    <source>
        <dbReference type="SMART" id="SM00977"/>
    </source>
</evidence>
<dbReference type="PANTHER" id="PTHR43033:SF1">
    <property type="entry name" value="TRNA(ILE)-LYSIDINE SYNTHASE-RELATED"/>
    <property type="match status" value="1"/>
</dbReference>
<gene>
    <name evidence="10" type="ORF">METZ01_LOCUS115155</name>
</gene>
<evidence type="ECO:0000256" key="7">
    <source>
        <dbReference type="ARBA" id="ARBA00022840"/>
    </source>
</evidence>
<reference evidence="10" key="1">
    <citation type="submission" date="2018-05" db="EMBL/GenBank/DDBJ databases">
        <authorList>
            <person name="Lanie J.A."/>
            <person name="Ng W.-L."/>
            <person name="Kazmierczak K.M."/>
            <person name="Andrzejewski T.M."/>
            <person name="Davidsen T.M."/>
            <person name="Wayne K.J."/>
            <person name="Tettelin H."/>
            <person name="Glass J.I."/>
            <person name="Rusch D."/>
            <person name="Podicherti R."/>
            <person name="Tsui H.-C.T."/>
            <person name="Winkler M.E."/>
        </authorList>
    </citation>
    <scope>NUCLEOTIDE SEQUENCE</scope>
</reference>
<keyword evidence="7" id="KW-0067">ATP-binding</keyword>
<dbReference type="NCBIfam" id="TIGR02432">
    <property type="entry name" value="lysidine_TilS_N"/>
    <property type="match status" value="1"/>
</dbReference>
<dbReference type="GO" id="GO:0005524">
    <property type="term" value="F:ATP binding"/>
    <property type="evidence" value="ECO:0007669"/>
    <property type="project" value="UniProtKB-KW"/>
</dbReference>
<dbReference type="SUPFAM" id="SSF52402">
    <property type="entry name" value="Adenine nucleotide alpha hydrolases-like"/>
    <property type="match status" value="1"/>
</dbReference>
<proteinExistence type="inferred from homology"/>
<accession>A0A381XCU6</accession>
<dbReference type="SUPFAM" id="SSF56037">
    <property type="entry name" value="PheT/TilS domain"/>
    <property type="match status" value="1"/>
</dbReference>
<dbReference type="SMART" id="SM00977">
    <property type="entry name" value="TilS_C"/>
    <property type="match status" value="1"/>
</dbReference>
<dbReference type="Gene3D" id="1.20.59.20">
    <property type="match status" value="1"/>
</dbReference>
<dbReference type="HAMAP" id="MF_01161">
    <property type="entry name" value="tRNA_Ile_lys_synt"/>
    <property type="match status" value="1"/>
</dbReference>
<dbReference type="InterPro" id="IPR012094">
    <property type="entry name" value="tRNA_Ile_lys_synt"/>
</dbReference>
<dbReference type="EMBL" id="UINC01014636">
    <property type="protein sequence ID" value="SVA62301.1"/>
    <property type="molecule type" value="Genomic_DNA"/>
</dbReference>
<protein>
    <recommendedName>
        <fullName evidence="2">tRNA(Ile)-lysidine synthetase</fullName>
        <ecNumber evidence="2">6.3.4.19</ecNumber>
    </recommendedName>
</protein>
<evidence type="ECO:0000256" key="2">
    <source>
        <dbReference type="ARBA" id="ARBA00013267"/>
    </source>
</evidence>
<evidence type="ECO:0000256" key="8">
    <source>
        <dbReference type="ARBA" id="ARBA00048539"/>
    </source>
</evidence>
<dbReference type="EC" id="6.3.4.19" evidence="2"/>
<dbReference type="InterPro" id="IPR012795">
    <property type="entry name" value="tRNA_Ile_lys_synt_N"/>
</dbReference>
<dbReference type="GO" id="GO:0032267">
    <property type="term" value="F:tRNA(Ile)-lysidine synthase activity"/>
    <property type="evidence" value="ECO:0007669"/>
    <property type="project" value="UniProtKB-EC"/>
</dbReference>
<keyword evidence="4" id="KW-0436">Ligase</keyword>
<evidence type="ECO:0000256" key="5">
    <source>
        <dbReference type="ARBA" id="ARBA00022694"/>
    </source>
</evidence>
<evidence type="ECO:0000313" key="10">
    <source>
        <dbReference type="EMBL" id="SVA62301.1"/>
    </source>
</evidence>
<dbReference type="Pfam" id="PF11734">
    <property type="entry name" value="TilS_C"/>
    <property type="match status" value="1"/>
</dbReference>
<keyword evidence="6" id="KW-0547">Nucleotide-binding</keyword>
<keyword evidence="5" id="KW-0819">tRNA processing</keyword>
<comment type="subcellular location">
    <subcellularLocation>
        <location evidence="1">Cytoplasm</location>
    </subcellularLocation>
</comment>
<dbReference type="InterPro" id="IPR012796">
    <property type="entry name" value="Lysidine-tRNA-synth_C"/>
</dbReference>
<organism evidence="10">
    <name type="scientific">marine metagenome</name>
    <dbReference type="NCBI Taxonomy" id="408172"/>
    <lineage>
        <taxon>unclassified sequences</taxon>
        <taxon>metagenomes</taxon>
        <taxon>ecological metagenomes</taxon>
    </lineage>
</organism>
<evidence type="ECO:0000256" key="4">
    <source>
        <dbReference type="ARBA" id="ARBA00022598"/>
    </source>
</evidence>
<dbReference type="Gene3D" id="3.40.50.620">
    <property type="entry name" value="HUPs"/>
    <property type="match status" value="1"/>
</dbReference>
<dbReference type="Pfam" id="PF09179">
    <property type="entry name" value="TilS"/>
    <property type="match status" value="1"/>
</dbReference>
<dbReference type="AlphaFoldDB" id="A0A381XCU6"/>
<evidence type="ECO:0000256" key="6">
    <source>
        <dbReference type="ARBA" id="ARBA00022741"/>
    </source>
</evidence>
<name>A0A381XCU6_9ZZZZ</name>
<dbReference type="CDD" id="cd01992">
    <property type="entry name" value="TilS_N"/>
    <property type="match status" value="1"/>
</dbReference>
<dbReference type="InterPro" id="IPR011063">
    <property type="entry name" value="TilS/TtcA_N"/>
</dbReference>
<dbReference type="InterPro" id="IPR015262">
    <property type="entry name" value="tRNA_Ile_lys_synt_subst-bd"/>
</dbReference>
<dbReference type="GO" id="GO:0005737">
    <property type="term" value="C:cytoplasm"/>
    <property type="evidence" value="ECO:0007669"/>
    <property type="project" value="UniProtKB-SubCell"/>
</dbReference>
<dbReference type="GO" id="GO:0008033">
    <property type="term" value="P:tRNA processing"/>
    <property type="evidence" value="ECO:0007669"/>
    <property type="project" value="UniProtKB-KW"/>
</dbReference>
<feature type="domain" description="Lysidine-tRNA(Ile) synthetase C-terminal" evidence="9">
    <location>
        <begin position="297"/>
        <end position="355"/>
    </location>
</feature>
<evidence type="ECO:0000256" key="3">
    <source>
        <dbReference type="ARBA" id="ARBA00022490"/>
    </source>
</evidence>
<evidence type="ECO:0000256" key="1">
    <source>
        <dbReference type="ARBA" id="ARBA00004496"/>
    </source>
</evidence>
<dbReference type="NCBIfam" id="TIGR02433">
    <property type="entry name" value="lysidine_TilS_C"/>
    <property type="match status" value="1"/>
</dbReference>
<dbReference type="Pfam" id="PF01171">
    <property type="entry name" value="ATP_bind_3"/>
    <property type="match status" value="1"/>
</dbReference>
<sequence length="357" mass="41896">MNKHYPGRVRAIHINHNLSDYCHQWQSFCKNLCQKADINFKSVDIFIENVSNVEEIARKKRYLSLTSELNADEILCTGHHQDDQAETLLLQLFRGSGVAGLSAMPKNKTIHDSQLYRPLLTISRQQITDYAIENHLDWVEDDSNKNINFRRNLLRLEFLPKLSAVFTNLTKNIARSAKHQAEALKLMHDLATLDIANHNLIIEDKLQVTPLVELPKRRMVNVIRHYISQHELLSPSDKVLQEIISLIHAKADAKSIVSWHHYQVRRYHNELYFFDENYTNSTRPCRYYDSLKDLPNFEVRFRQDGQRIKFKGKQHSQSLKKILQEANIPPWERDHLRMYYIDGKLRAMENLGEMVDG</sequence>
<dbReference type="SUPFAM" id="SSF82829">
    <property type="entry name" value="MesJ substrate recognition domain-like"/>
    <property type="match status" value="1"/>
</dbReference>
<dbReference type="InterPro" id="IPR014729">
    <property type="entry name" value="Rossmann-like_a/b/a_fold"/>
</dbReference>
<keyword evidence="3" id="KW-0963">Cytoplasm</keyword>
<dbReference type="PANTHER" id="PTHR43033">
    <property type="entry name" value="TRNA(ILE)-LYSIDINE SYNTHASE-RELATED"/>
    <property type="match status" value="1"/>
</dbReference>
<comment type="catalytic activity">
    <reaction evidence="8">
        <text>cytidine(34) in tRNA(Ile2) + L-lysine + ATP = lysidine(34) in tRNA(Ile2) + AMP + diphosphate + H(+)</text>
        <dbReference type="Rhea" id="RHEA:43744"/>
        <dbReference type="Rhea" id="RHEA-COMP:10625"/>
        <dbReference type="Rhea" id="RHEA-COMP:10670"/>
        <dbReference type="ChEBI" id="CHEBI:15378"/>
        <dbReference type="ChEBI" id="CHEBI:30616"/>
        <dbReference type="ChEBI" id="CHEBI:32551"/>
        <dbReference type="ChEBI" id="CHEBI:33019"/>
        <dbReference type="ChEBI" id="CHEBI:82748"/>
        <dbReference type="ChEBI" id="CHEBI:83665"/>
        <dbReference type="ChEBI" id="CHEBI:456215"/>
        <dbReference type="EC" id="6.3.4.19"/>
    </reaction>
</comment>